<dbReference type="Proteomes" id="UP000094580">
    <property type="component" value="Unassembled WGS sequence"/>
</dbReference>
<reference evidence="1 2" key="1">
    <citation type="submission" date="2016-07" db="EMBL/GenBank/DDBJ databases">
        <authorList>
            <person name="Townsley L."/>
            <person name="Shank E.A."/>
        </authorList>
    </citation>
    <scope>NUCLEOTIDE SEQUENCE [LARGE SCALE GENOMIC DNA]</scope>
    <source>
        <strain evidence="1 2">CH01</strain>
    </source>
</reference>
<proteinExistence type="predicted"/>
<gene>
    <name evidence="1" type="ORF">BED47_00825</name>
</gene>
<evidence type="ECO:0000313" key="2">
    <source>
        <dbReference type="Proteomes" id="UP000094580"/>
    </source>
</evidence>
<dbReference type="EMBL" id="MDKC01000001">
    <property type="protein sequence ID" value="ODG93745.1"/>
    <property type="molecule type" value="Genomic_DNA"/>
</dbReference>
<evidence type="ECO:0000313" key="1">
    <source>
        <dbReference type="EMBL" id="ODG93745.1"/>
    </source>
</evidence>
<sequence>MFPLKNYYESFIKKEIVGMKKEAALKRLGNLLACPVISKDTKDSVHIRFFTCTMEMKPNMDRWLGTIALRIENGVVKESAISVPEDKKNL</sequence>
<dbReference type="RefSeq" id="WP_069031930.1">
    <property type="nucleotide sequence ID" value="NZ_MDKC01000001.1"/>
</dbReference>
<comment type="caution">
    <text evidence="1">The sequence shown here is derived from an EMBL/GenBank/DDBJ whole genome shotgun (WGS) entry which is preliminary data.</text>
</comment>
<protein>
    <submittedName>
        <fullName evidence="1">Uncharacterized protein</fullName>
    </submittedName>
</protein>
<accession>A0ABX2ZYN3</accession>
<organism evidence="1 2">
    <name type="scientific">Gottfriedia luciferensis</name>
    <dbReference type="NCBI Taxonomy" id="178774"/>
    <lineage>
        <taxon>Bacteria</taxon>
        <taxon>Bacillati</taxon>
        <taxon>Bacillota</taxon>
        <taxon>Bacilli</taxon>
        <taxon>Bacillales</taxon>
        <taxon>Bacillaceae</taxon>
        <taxon>Gottfriedia</taxon>
    </lineage>
</organism>
<name>A0ABX2ZYN3_9BACI</name>
<keyword evidence="2" id="KW-1185">Reference proteome</keyword>